<dbReference type="EC" id="1.5.1.3" evidence="3"/>
<keyword evidence="4" id="KW-0554">One-carbon metabolism</keyword>
<evidence type="ECO:0000313" key="9">
    <source>
        <dbReference type="EMBL" id="QNN79934.1"/>
    </source>
</evidence>
<evidence type="ECO:0000256" key="5">
    <source>
        <dbReference type="ARBA" id="ARBA00022857"/>
    </source>
</evidence>
<evidence type="ECO:0000313" key="10">
    <source>
        <dbReference type="Proteomes" id="UP000516234"/>
    </source>
</evidence>
<dbReference type="Proteomes" id="UP000516234">
    <property type="component" value="Genome"/>
</dbReference>
<evidence type="ECO:0000256" key="2">
    <source>
        <dbReference type="ARBA" id="ARBA00009539"/>
    </source>
</evidence>
<evidence type="ECO:0000256" key="3">
    <source>
        <dbReference type="ARBA" id="ARBA00012856"/>
    </source>
</evidence>
<evidence type="ECO:0000256" key="7">
    <source>
        <dbReference type="ARBA" id="ARBA00067207"/>
    </source>
</evidence>
<accession>A0A7G9TIK9</accession>
<dbReference type="GO" id="GO:0046655">
    <property type="term" value="P:folic acid metabolic process"/>
    <property type="evidence" value="ECO:0007669"/>
    <property type="project" value="TreeGrafter"/>
</dbReference>
<gene>
    <name evidence="9" type="primary">88</name>
</gene>
<proteinExistence type="inferred from homology"/>
<dbReference type="GO" id="GO:0050661">
    <property type="term" value="F:NADP binding"/>
    <property type="evidence" value="ECO:0007669"/>
    <property type="project" value="InterPro"/>
</dbReference>
<evidence type="ECO:0000256" key="4">
    <source>
        <dbReference type="ARBA" id="ARBA00022563"/>
    </source>
</evidence>
<dbReference type="InterPro" id="IPR012259">
    <property type="entry name" value="DHFR"/>
</dbReference>
<dbReference type="SUPFAM" id="SSF53597">
    <property type="entry name" value="Dihydrofolate reductase-like"/>
    <property type="match status" value="1"/>
</dbReference>
<evidence type="ECO:0000259" key="8">
    <source>
        <dbReference type="PROSITE" id="PS51330"/>
    </source>
</evidence>
<dbReference type="Gene3D" id="3.40.430.10">
    <property type="entry name" value="Dihydrofolate Reductase, subunit A"/>
    <property type="match status" value="1"/>
</dbReference>
<dbReference type="FunFam" id="3.40.430.10:FF:000002">
    <property type="entry name" value="Dihydrofolate reductase"/>
    <property type="match status" value="1"/>
</dbReference>
<dbReference type="InterPro" id="IPR001796">
    <property type="entry name" value="DHFR_dom"/>
</dbReference>
<keyword evidence="6" id="KW-0560">Oxidoreductase</keyword>
<sequence>MPLILNGIVAACPDMGIGNNGDLPWHPARLCKDFKHFRALTATSSVRGKQNVVIMGRKTWFSIPEKNRPLRDRINVVLSRELKDPPSGAHHLASDFSSAVELTTTTLADVADQIWVIGGSSLYGELMESPGIKRLFVTHVSTQFACDTFLPEKSLERYRLLPEFPGVPVETQEENGIRYEFKVYESTDP</sequence>
<dbReference type="PANTHER" id="PTHR48069:SF6">
    <property type="entry name" value="DIHYDROFOLATE REDUCTASE"/>
    <property type="match status" value="1"/>
</dbReference>
<evidence type="ECO:0000256" key="6">
    <source>
        <dbReference type="ARBA" id="ARBA00023002"/>
    </source>
</evidence>
<dbReference type="GO" id="GO:0006730">
    <property type="term" value="P:one-carbon metabolic process"/>
    <property type="evidence" value="ECO:0007669"/>
    <property type="project" value="UniProtKB-KW"/>
</dbReference>
<dbReference type="GO" id="GO:0046452">
    <property type="term" value="P:dihydrofolate metabolic process"/>
    <property type="evidence" value="ECO:0007669"/>
    <property type="project" value="TreeGrafter"/>
</dbReference>
<dbReference type="GO" id="GO:0004146">
    <property type="term" value="F:dihydrofolate reductase activity"/>
    <property type="evidence" value="ECO:0007669"/>
    <property type="project" value="UniProtKB-EC"/>
</dbReference>
<dbReference type="Pfam" id="PF00186">
    <property type="entry name" value="DHFR_1"/>
    <property type="match status" value="1"/>
</dbReference>
<evidence type="ECO:0000256" key="1">
    <source>
        <dbReference type="ARBA" id="ARBA00004903"/>
    </source>
</evidence>
<reference evidence="9 10" key="1">
    <citation type="journal article" date="2017" name="Virology (Lond)">
        <title>Molecular epidemiology of Epizootic haematopoietic necrosis virus (EHNV).</title>
        <authorList>
            <person name="Hick P.M."/>
            <person name="Subramaniam K."/>
            <person name="Thompson P.M."/>
            <person name="Waltzek T.B."/>
            <person name="Becker J.A."/>
            <person name="Whittington R.J."/>
        </authorList>
    </citation>
    <scope>NUCLEOTIDE SEQUENCE [LARGE SCALE GENOMIC DNA]</scope>
    <source>
        <strain evidence="9">V084</strain>
    </source>
</reference>
<dbReference type="PRINTS" id="PR00070">
    <property type="entry name" value="DHFR"/>
</dbReference>
<comment type="pathway">
    <text evidence="1">Cofactor biosynthesis; tetrahydrofolate biosynthesis; 5,6,7,8-tetrahydrofolate from 7,8-dihydrofolate: step 1/1.</text>
</comment>
<name>A0A7G9TIK9_9VIRU</name>
<feature type="domain" description="DHFR" evidence="8">
    <location>
        <begin position="4"/>
        <end position="186"/>
    </location>
</feature>
<dbReference type="PROSITE" id="PS51330">
    <property type="entry name" value="DHFR_2"/>
    <property type="match status" value="1"/>
</dbReference>
<dbReference type="PANTHER" id="PTHR48069">
    <property type="entry name" value="DIHYDROFOLATE REDUCTASE"/>
    <property type="match status" value="1"/>
</dbReference>
<protein>
    <recommendedName>
        <fullName evidence="7">Viral dihydrofolate reductase</fullName>
        <ecNumber evidence="3">1.5.1.3</ecNumber>
    </recommendedName>
</protein>
<organism evidence="9 10">
    <name type="scientific">Epizootic haematopoietic necrosis virus</name>
    <dbReference type="NCBI Taxonomy" id="100217"/>
    <lineage>
        <taxon>Viruses</taxon>
        <taxon>Varidnaviria</taxon>
        <taxon>Bamfordvirae</taxon>
        <taxon>Nucleocytoviricota</taxon>
        <taxon>Megaviricetes</taxon>
        <taxon>Pimascovirales</taxon>
        <taxon>Pimascovirales incertae sedis</taxon>
        <taxon>Iridoviridae</taxon>
        <taxon>Alphairidovirinae</taxon>
        <taxon>Ranavirus</taxon>
        <taxon>Ranavirus perca1</taxon>
    </lineage>
</organism>
<keyword evidence="5" id="KW-0521">NADP</keyword>
<dbReference type="EMBL" id="MT510730">
    <property type="protein sequence ID" value="QNN79934.1"/>
    <property type="molecule type" value="Genomic_DNA"/>
</dbReference>
<dbReference type="CDD" id="cd00209">
    <property type="entry name" value="DHFR"/>
    <property type="match status" value="1"/>
</dbReference>
<comment type="similarity">
    <text evidence="2">Belongs to the dihydrofolate reductase family.</text>
</comment>
<dbReference type="GO" id="GO:0046654">
    <property type="term" value="P:tetrahydrofolate biosynthetic process"/>
    <property type="evidence" value="ECO:0007669"/>
    <property type="project" value="InterPro"/>
</dbReference>
<dbReference type="InterPro" id="IPR024072">
    <property type="entry name" value="DHFR-like_dom_sf"/>
</dbReference>